<feature type="domain" description="Putative restriction endonuclease" evidence="1">
    <location>
        <begin position="9"/>
        <end position="168"/>
    </location>
</feature>
<protein>
    <submittedName>
        <fullName evidence="2">Uma2 family endonuclease</fullName>
    </submittedName>
</protein>
<dbReference type="AlphaFoldDB" id="A0A4Y9F7X7"/>
<dbReference type="PANTHER" id="PTHR35400">
    <property type="entry name" value="SLR1083 PROTEIN"/>
    <property type="match status" value="1"/>
</dbReference>
<dbReference type="Gene3D" id="3.90.1570.10">
    <property type="entry name" value="tt1808, chain A"/>
    <property type="match status" value="1"/>
</dbReference>
<accession>A0A4Y9F7X7</accession>
<comment type="caution">
    <text evidence="2">The sequence shown here is derived from an EMBL/GenBank/DDBJ whole genome shotgun (WGS) entry which is preliminary data.</text>
</comment>
<evidence type="ECO:0000313" key="2">
    <source>
        <dbReference type="EMBL" id="TFU25276.1"/>
    </source>
</evidence>
<organism evidence="2 3">
    <name type="scientific">Thermus tengchongensis</name>
    <dbReference type="NCBI Taxonomy" id="1214928"/>
    <lineage>
        <taxon>Bacteria</taxon>
        <taxon>Thermotogati</taxon>
        <taxon>Deinococcota</taxon>
        <taxon>Deinococci</taxon>
        <taxon>Thermales</taxon>
        <taxon>Thermaceae</taxon>
        <taxon>Thermus</taxon>
    </lineage>
</organism>
<keyword evidence="2" id="KW-0540">Nuclease</keyword>
<dbReference type="Proteomes" id="UP000297668">
    <property type="component" value="Unassembled WGS sequence"/>
</dbReference>
<dbReference type="Pfam" id="PF05685">
    <property type="entry name" value="Uma2"/>
    <property type="match status" value="1"/>
</dbReference>
<dbReference type="PANTHER" id="PTHR35400:SF1">
    <property type="entry name" value="SLR1083 PROTEIN"/>
    <property type="match status" value="1"/>
</dbReference>
<dbReference type="InterPro" id="IPR012296">
    <property type="entry name" value="Nuclease_put_TT1808"/>
</dbReference>
<dbReference type="GO" id="GO:0004519">
    <property type="term" value="F:endonuclease activity"/>
    <property type="evidence" value="ECO:0007669"/>
    <property type="project" value="UniProtKB-KW"/>
</dbReference>
<keyword evidence="2" id="KW-0255">Endonuclease</keyword>
<name>A0A4Y9F7X7_9DEIN</name>
<dbReference type="SUPFAM" id="SSF52980">
    <property type="entry name" value="Restriction endonuclease-like"/>
    <property type="match status" value="1"/>
</dbReference>
<dbReference type="RefSeq" id="WP_135260945.1">
    <property type="nucleotide sequence ID" value="NZ_JAKEDU010000002.1"/>
</dbReference>
<proteinExistence type="predicted"/>
<dbReference type="EMBL" id="SJZF01000027">
    <property type="protein sequence ID" value="TFU25276.1"/>
    <property type="molecule type" value="Genomic_DNA"/>
</dbReference>
<evidence type="ECO:0000313" key="3">
    <source>
        <dbReference type="Proteomes" id="UP000297668"/>
    </source>
</evidence>
<sequence>MVRPYRFSLEEFLRLPLPERGVELLRGEIYQMAPIGPRHAYMVNRLNRLLVQTFPQALVQPQGPLALGEDTYLEPDLLLLRPKDYGGALPEPGDVLLLVEVAEASLAYDLEKKLPLYAEAGILEVWVVDLNASRLLVFRGPAGDHYREQLWLSPGEKLAPLAFPDIPLEVPW</sequence>
<evidence type="ECO:0000259" key="1">
    <source>
        <dbReference type="Pfam" id="PF05685"/>
    </source>
</evidence>
<dbReference type="InterPro" id="IPR011335">
    <property type="entry name" value="Restrct_endonuc-II-like"/>
</dbReference>
<reference evidence="2 3" key="1">
    <citation type="submission" date="2019-03" db="EMBL/GenBank/DDBJ databases">
        <title>Thermus tengchongensis species for the arsenic transformation mechanism.</title>
        <authorList>
            <person name="Yuan G.C."/>
        </authorList>
    </citation>
    <scope>NUCLEOTIDE SEQUENCE [LARGE SCALE GENOMIC DNA]</scope>
    <source>
        <strain evidence="2 3">15W</strain>
    </source>
</reference>
<keyword evidence="2" id="KW-0378">Hydrolase</keyword>
<dbReference type="CDD" id="cd06260">
    <property type="entry name" value="DUF820-like"/>
    <property type="match status" value="1"/>
</dbReference>
<dbReference type="InterPro" id="IPR008538">
    <property type="entry name" value="Uma2"/>
</dbReference>
<gene>
    <name evidence="2" type="ORF">E0687_11625</name>
</gene>